<keyword evidence="4 7" id="KW-0472">Membrane</keyword>
<sequence length="226" mass="24905">MRIWDETARGKCGANREIIYIAGAVGNLISDIIITLLPQRVIWKLQVQTKKKIGIAFIFFVGLLTIIAGGFKADASVRLYESDDKTYQTSSVAVWAIAEVTCALLVFCVPSIPKIFRDSGPFFKLPASFVSWLKSRSERTNFGSGPSLPSFENKRPGPGSQHGSNYSGGPPKHQQDLEKPPKYGPETPKSAVHSMEGSRAEAPRATRVVTTEVDTHAWNDIQTLRR</sequence>
<evidence type="ECO:0000256" key="4">
    <source>
        <dbReference type="ARBA" id="ARBA00023136"/>
    </source>
</evidence>
<feature type="transmembrane region" description="Helical" evidence="7">
    <location>
        <begin position="18"/>
        <end position="41"/>
    </location>
</feature>
<comment type="subcellular location">
    <subcellularLocation>
        <location evidence="1">Membrane</location>
        <topology evidence="1">Multi-pass membrane protein</topology>
    </subcellularLocation>
</comment>
<name>A0A439CPI0_9PEZI</name>
<dbReference type="InterPro" id="IPR052337">
    <property type="entry name" value="SAT4-like"/>
</dbReference>
<evidence type="ECO:0000256" key="3">
    <source>
        <dbReference type="ARBA" id="ARBA00022989"/>
    </source>
</evidence>
<proteinExistence type="inferred from homology"/>
<feature type="transmembrane region" description="Helical" evidence="7">
    <location>
        <begin position="92"/>
        <end position="112"/>
    </location>
</feature>
<dbReference type="PANTHER" id="PTHR33048:SF47">
    <property type="entry name" value="INTEGRAL MEMBRANE PROTEIN-RELATED"/>
    <property type="match status" value="1"/>
</dbReference>
<organism evidence="9 10">
    <name type="scientific">Xylaria grammica</name>
    <dbReference type="NCBI Taxonomy" id="363999"/>
    <lineage>
        <taxon>Eukaryota</taxon>
        <taxon>Fungi</taxon>
        <taxon>Dikarya</taxon>
        <taxon>Ascomycota</taxon>
        <taxon>Pezizomycotina</taxon>
        <taxon>Sordariomycetes</taxon>
        <taxon>Xylariomycetidae</taxon>
        <taxon>Xylariales</taxon>
        <taxon>Xylariaceae</taxon>
        <taxon>Xylaria</taxon>
    </lineage>
</organism>
<comment type="caution">
    <text evidence="9">The sequence shown here is derived from an EMBL/GenBank/DDBJ whole genome shotgun (WGS) entry which is preliminary data.</text>
</comment>
<evidence type="ECO:0000256" key="5">
    <source>
        <dbReference type="ARBA" id="ARBA00038359"/>
    </source>
</evidence>
<keyword evidence="3 7" id="KW-1133">Transmembrane helix</keyword>
<gene>
    <name evidence="9" type="ORF">EKO27_g11058</name>
</gene>
<dbReference type="InterPro" id="IPR049326">
    <property type="entry name" value="Rhodopsin_dom_fungi"/>
</dbReference>
<feature type="domain" description="Rhodopsin" evidence="8">
    <location>
        <begin position="2"/>
        <end position="117"/>
    </location>
</feature>
<evidence type="ECO:0000256" key="7">
    <source>
        <dbReference type="SAM" id="Phobius"/>
    </source>
</evidence>
<evidence type="ECO:0000256" key="6">
    <source>
        <dbReference type="SAM" id="MobiDB-lite"/>
    </source>
</evidence>
<feature type="transmembrane region" description="Helical" evidence="7">
    <location>
        <begin position="53"/>
        <end position="72"/>
    </location>
</feature>
<evidence type="ECO:0000259" key="8">
    <source>
        <dbReference type="Pfam" id="PF20684"/>
    </source>
</evidence>
<dbReference type="STRING" id="363999.A0A439CPI0"/>
<dbReference type="AlphaFoldDB" id="A0A439CPI0"/>
<keyword evidence="2 7" id="KW-0812">Transmembrane</keyword>
<dbReference type="Pfam" id="PF20684">
    <property type="entry name" value="Fung_rhodopsin"/>
    <property type="match status" value="1"/>
</dbReference>
<evidence type="ECO:0000256" key="2">
    <source>
        <dbReference type="ARBA" id="ARBA00022692"/>
    </source>
</evidence>
<evidence type="ECO:0000313" key="9">
    <source>
        <dbReference type="EMBL" id="RWA04051.1"/>
    </source>
</evidence>
<dbReference type="Proteomes" id="UP000286045">
    <property type="component" value="Unassembled WGS sequence"/>
</dbReference>
<accession>A0A439CPI0</accession>
<evidence type="ECO:0000256" key="1">
    <source>
        <dbReference type="ARBA" id="ARBA00004141"/>
    </source>
</evidence>
<reference evidence="9 10" key="1">
    <citation type="submission" date="2018-12" db="EMBL/GenBank/DDBJ databases">
        <title>Draft genome sequence of Xylaria grammica IHI A82.</title>
        <authorList>
            <person name="Buettner E."/>
            <person name="Kellner H."/>
        </authorList>
    </citation>
    <scope>NUCLEOTIDE SEQUENCE [LARGE SCALE GENOMIC DNA]</scope>
    <source>
        <strain evidence="9 10">IHI A82</strain>
    </source>
</reference>
<comment type="similarity">
    <text evidence="5">Belongs to the SAT4 family.</text>
</comment>
<dbReference type="GO" id="GO:0016020">
    <property type="term" value="C:membrane"/>
    <property type="evidence" value="ECO:0007669"/>
    <property type="project" value="UniProtKB-SubCell"/>
</dbReference>
<feature type="region of interest" description="Disordered" evidence="6">
    <location>
        <begin position="140"/>
        <end position="226"/>
    </location>
</feature>
<dbReference type="EMBL" id="RYZI01000644">
    <property type="protein sequence ID" value="RWA04051.1"/>
    <property type="molecule type" value="Genomic_DNA"/>
</dbReference>
<keyword evidence="10" id="KW-1185">Reference proteome</keyword>
<protein>
    <recommendedName>
        <fullName evidence="8">Rhodopsin domain-containing protein</fullName>
    </recommendedName>
</protein>
<evidence type="ECO:0000313" key="10">
    <source>
        <dbReference type="Proteomes" id="UP000286045"/>
    </source>
</evidence>
<dbReference type="PANTHER" id="PTHR33048">
    <property type="entry name" value="PTH11-LIKE INTEGRAL MEMBRANE PROTEIN (AFU_ORTHOLOGUE AFUA_5G11245)"/>
    <property type="match status" value="1"/>
</dbReference>